<feature type="domain" description="Aminoglycoside phosphotransferase" evidence="1">
    <location>
        <begin position="95"/>
        <end position="260"/>
    </location>
</feature>
<dbReference type="InterPro" id="IPR002575">
    <property type="entry name" value="Aminoglycoside_PTrfase"/>
</dbReference>
<proteinExistence type="predicted"/>
<evidence type="ECO:0000259" key="1">
    <source>
        <dbReference type="Pfam" id="PF01636"/>
    </source>
</evidence>
<sequence length="362" mass="41979">MKNILNQFQLKSEVAEIVPLKIGHINDSFVVKGKNHADPYYFLQKINHHIFKDVEGLQNNIRIVTDHLRKKYLEAGEKDIEQKVLELIPAKDGKWYYKDASGEYWRVYVHIKNTHSYEAITPALAYEAGKAYGDFHCKIVDIPTELLIDSIPDFHNVVFRVQQLKDAIAGNAAGRLEKTLWMVDELLKRADDMCLPQRLFKEGILPGRINHCDTKINNLLFNEKDEPCCIVDLDTMMVSTVLSDFGDFMRTAANTGAEDDPNLDNIDVNLEIYEAYTKGYLEKATFLTDAELEYLALGAKMLTYMQTVRFYTDYLNGDTYYKISHPEHNWQRTIAQFRLLEQQEKKFETMQQIVRNCSKVKK</sequence>
<dbReference type="InterPro" id="IPR011009">
    <property type="entry name" value="Kinase-like_dom_sf"/>
</dbReference>
<protein>
    <submittedName>
        <fullName evidence="2">N-acetylhexosamine 1-kinase</fullName>
        <ecNumber evidence="2">2.7.1.162</ecNumber>
    </submittedName>
</protein>
<dbReference type="EC" id="2.7.1.162" evidence="2"/>
<dbReference type="AlphaFoldDB" id="A0A645B5K6"/>
<accession>A0A645B5K6</accession>
<evidence type="ECO:0000313" key="2">
    <source>
        <dbReference type="EMBL" id="MPM60720.1"/>
    </source>
</evidence>
<dbReference type="PANTHER" id="PTHR21064:SF5">
    <property type="entry name" value="SLR1880 PROTEIN"/>
    <property type="match status" value="1"/>
</dbReference>
<dbReference type="Gene3D" id="3.90.1200.10">
    <property type="match status" value="1"/>
</dbReference>
<comment type="caution">
    <text evidence="2">The sequence shown here is derived from an EMBL/GenBank/DDBJ whole genome shotgun (WGS) entry which is preliminary data.</text>
</comment>
<dbReference type="SUPFAM" id="SSF56112">
    <property type="entry name" value="Protein kinase-like (PK-like)"/>
    <property type="match status" value="1"/>
</dbReference>
<dbReference type="InterPro" id="IPR050249">
    <property type="entry name" value="Pseudomonas-type_ThrB"/>
</dbReference>
<dbReference type="PANTHER" id="PTHR21064">
    <property type="entry name" value="AMINOGLYCOSIDE PHOSPHOTRANSFERASE DOMAIN-CONTAINING PROTEIN-RELATED"/>
    <property type="match status" value="1"/>
</dbReference>
<keyword evidence="2" id="KW-0808">Transferase</keyword>
<dbReference type="GO" id="GO:0016301">
    <property type="term" value="F:kinase activity"/>
    <property type="evidence" value="ECO:0007669"/>
    <property type="project" value="UniProtKB-KW"/>
</dbReference>
<name>A0A645B5K6_9ZZZZ</name>
<reference evidence="2" key="1">
    <citation type="submission" date="2019-08" db="EMBL/GenBank/DDBJ databases">
        <authorList>
            <person name="Kucharzyk K."/>
            <person name="Murdoch R.W."/>
            <person name="Higgins S."/>
            <person name="Loffler F."/>
        </authorList>
    </citation>
    <scope>NUCLEOTIDE SEQUENCE</scope>
</reference>
<keyword evidence="2" id="KW-0418">Kinase</keyword>
<dbReference type="EMBL" id="VSSQ01017948">
    <property type="protein sequence ID" value="MPM60720.1"/>
    <property type="molecule type" value="Genomic_DNA"/>
</dbReference>
<gene>
    <name evidence="2" type="primary">nahK_12</name>
    <name evidence="2" type="ORF">SDC9_107572</name>
</gene>
<organism evidence="2">
    <name type="scientific">bioreactor metagenome</name>
    <dbReference type="NCBI Taxonomy" id="1076179"/>
    <lineage>
        <taxon>unclassified sequences</taxon>
        <taxon>metagenomes</taxon>
        <taxon>ecological metagenomes</taxon>
    </lineage>
</organism>
<dbReference type="Pfam" id="PF01636">
    <property type="entry name" value="APH"/>
    <property type="match status" value="1"/>
</dbReference>